<sequence>MRPSRPTRPAGAVPRELVGASHLTRIGRTRTRRVRGGVTPCPALESVALSDSGNLGVGALVWVTSMSQLLADFVGAGFREGMPSVVFKDV</sequence>
<accession>A0ABN8YDU3</accession>
<gene>
    <name evidence="1" type="ORF">MRATA1EN1_LOCUS8671</name>
</gene>
<evidence type="ECO:0000313" key="1">
    <source>
        <dbReference type="EMBL" id="CAI9159709.1"/>
    </source>
</evidence>
<protein>
    <submittedName>
        <fullName evidence="1">Uncharacterized protein</fullName>
    </submittedName>
</protein>
<organism evidence="1 2">
    <name type="scientific">Rangifer tarandus platyrhynchus</name>
    <name type="common">Svalbard reindeer</name>
    <dbReference type="NCBI Taxonomy" id="3082113"/>
    <lineage>
        <taxon>Eukaryota</taxon>
        <taxon>Metazoa</taxon>
        <taxon>Chordata</taxon>
        <taxon>Craniata</taxon>
        <taxon>Vertebrata</taxon>
        <taxon>Euteleostomi</taxon>
        <taxon>Mammalia</taxon>
        <taxon>Eutheria</taxon>
        <taxon>Laurasiatheria</taxon>
        <taxon>Artiodactyla</taxon>
        <taxon>Ruminantia</taxon>
        <taxon>Pecora</taxon>
        <taxon>Cervidae</taxon>
        <taxon>Odocoileinae</taxon>
        <taxon>Rangifer</taxon>
    </lineage>
</organism>
<keyword evidence="2" id="KW-1185">Reference proteome</keyword>
<dbReference type="Proteomes" id="UP001176941">
    <property type="component" value="Chromosome 19"/>
</dbReference>
<dbReference type="EMBL" id="OX459955">
    <property type="protein sequence ID" value="CAI9159709.1"/>
    <property type="molecule type" value="Genomic_DNA"/>
</dbReference>
<name>A0ABN8YDU3_RANTA</name>
<evidence type="ECO:0000313" key="2">
    <source>
        <dbReference type="Proteomes" id="UP001176941"/>
    </source>
</evidence>
<proteinExistence type="predicted"/>
<reference evidence="1" key="1">
    <citation type="submission" date="2023-04" db="EMBL/GenBank/DDBJ databases">
        <authorList>
            <consortium name="ELIXIR-Norway"/>
        </authorList>
    </citation>
    <scope>NUCLEOTIDE SEQUENCE [LARGE SCALE GENOMIC DNA]</scope>
</reference>